<accession>A0ABT8KDK1</accession>
<keyword evidence="2" id="KW-0812">Transmembrane</keyword>
<keyword evidence="2" id="KW-1133">Transmembrane helix</keyword>
<feature type="transmembrane region" description="Helical" evidence="2">
    <location>
        <begin position="34"/>
        <end position="53"/>
    </location>
</feature>
<sequence>MGRPAAAEIVPLTPANPVGVAFKRPRRPHIRSRAAIYGFAFTAAVGFALVNVVDPYSGSAATPAYAEALPQLPTTSRFGDAPVQSLTAPGSYTSTVTREELTVKPKPTPTPTPTPTKAPVAEESSDDSSGDSGGSVAAAPPAGTPDPGSAKAIAYEMLQARGMGDDEYSCLVSLWNRESGWNVYASNSSSGAYGIPQALPGSKMASAGPDWQSNAATQITWGLGYITGRYGTPCGAWSHSESSGWY</sequence>
<organism evidence="3 4">
    <name type="scientific">Leifsonia williamsii</name>
    <dbReference type="NCBI Taxonomy" id="3035919"/>
    <lineage>
        <taxon>Bacteria</taxon>
        <taxon>Bacillati</taxon>
        <taxon>Actinomycetota</taxon>
        <taxon>Actinomycetes</taxon>
        <taxon>Micrococcales</taxon>
        <taxon>Microbacteriaceae</taxon>
        <taxon>Leifsonia</taxon>
    </lineage>
</organism>
<evidence type="ECO:0000313" key="4">
    <source>
        <dbReference type="Proteomes" id="UP001174208"/>
    </source>
</evidence>
<gene>
    <name evidence="3" type="ORF">P5G50_11340</name>
</gene>
<dbReference type="SUPFAM" id="SSF53955">
    <property type="entry name" value="Lysozyme-like"/>
    <property type="match status" value="1"/>
</dbReference>
<protein>
    <submittedName>
        <fullName evidence="3">Lytic transglycosylase domain-containing protein</fullName>
    </submittedName>
</protein>
<dbReference type="EMBL" id="JAROCF010000001">
    <property type="protein sequence ID" value="MDN4615043.1"/>
    <property type="molecule type" value="Genomic_DNA"/>
</dbReference>
<comment type="caution">
    <text evidence="3">The sequence shown here is derived from an EMBL/GenBank/DDBJ whole genome shotgun (WGS) entry which is preliminary data.</text>
</comment>
<keyword evidence="2" id="KW-0472">Membrane</keyword>
<proteinExistence type="predicted"/>
<feature type="compositionally biased region" description="Low complexity" evidence="1">
    <location>
        <begin position="134"/>
        <end position="148"/>
    </location>
</feature>
<dbReference type="RefSeq" id="WP_301208915.1">
    <property type="nucleotide sequence ID" value="NZ_JAROCF010000001.1"/>
</dbReference>
<reference evidence="3" key="1">
    <citation type="submission" date="2023-06" db="EMBL/GenBank/DDBJ databases">
        <title>MT1 and MT2 Draft Genomes of Novel Species.</title>
        <authorList>
            <person name="Venkateswaran K."/>
        </authorList>
    </citation>
    <scope>NUCLEOTIDE SEQUENCE</scope>
    <source>
        <strain evidence="3">F6_8S_P_1B</strain>
    </source>
</reference>
<evidence type="ECO:0000256" key="1">
    <source>
        <dbReference type="SAM" id="MobiDB-lite"/>
    </source>
</evidence>
<feature type="compositionally biased region" description="Pro residues" evidence="1">
    <location>
        <begin position="106"/>
        <end position="116"/>
    </location>
</feature>
<dbReference type="InterPro" id="IPR023346">
    <property type="entry name" value="Lysozyme-like_dom_sf"/>
</dbReference>
<feature type="region of interest" description="Disordered" evidence="1">
    <location>
        <begin position="76"/>
        <end position="148"/>
    </location>
</feature>
<feature type="compositionally biased region" description="Polar residues" evidence="1">
    <location>
        <begin position="84"/>
        <end position="96"/>
    </location>
</feature>
<keyword evidence="4" id="KW-1185">Reference proteome</keyword>
<name>A0ABT8KDK1_9MICO</name>
<dbReference type="Proteomes" id="UP001174208">
    <property type="component" value="Unassembled WGS sequence"/>
</dbReference>
<evidence type="ECO:0000256" key="2">
    <source>
        <dbReference type="SAM" id="Phobius"/>
    </source>
</evidence>
<evidence type="ECO:0000313" key="3">
    <source>
        <dbReference type="EMBL" id="MDN4615043.1"/>
    </source>
</evidence>